<evidence type="ECO:0000256" key="19">
    <source>
        <dbReference type="ARBA" id="ARBA00023172"/>
    </source>
</evidence>
<keyword evidence="6" id="KW-0548">Nucleotidyltransferase</keyword>
<name>G4TY65_SERID</name>
<evidence type="ECO:0000256" key="2">
    <source>
        <dbReference type="ARBA" id="ARBA00022578"/>
    </source>
</evidence>
<evidence type="ECO:0000256" key="3">
    <source>
        <dbReference type="ARBA" id="ARBA00022612"/>
    </source>
</evidence>
<dbReference type="Pfam" id="PF14223">
    <property type="entry name" value="Retrotran_gag_2"/>
    <property type="match status" value="1"/>
</dbReference>
<keyword evidence="11" id="KW-0378">Hydrolase</keyword>
<dbReference type="GO" id="GO:0015074">
    <property type="term" value="P:DNA integration"/>
    <property type="evidence" value="ECO:0007669"/>
    <property type="project" value="UniProtKB-KW"/>
</dbReference>
<keyword evidence="9" id="KW-0547">Nucleotide-binding</keyword>
<evidence type="ECO:0000256" key="21">
    <source>
        <dbReference type="ARBA" id="ARBA00049244"/>
    </source>
</evidence>
<keyword evidence="2" id="KW-0815">Transposition</keyword>
<evidence type="ECO:0000256" key="17">
    <source>
        <dbReference type="ARBA" id="ARBA00022932"/>
    </source>
</evidence>
<dbReference type="InParanoid" id="G4TY65"/>
<feature type="domain" description="CCHC-type" evidence="24">
    <location>
        <begin position="165"/>
        <end position="179"/>
    </location>
</feature>
<keyword evidence="13" id="KW-0460">Magnesium</keyword>
<dbReference type="GO" id="GO:0005634">
    <property type="term" value="C:nucleus"/>
    <property type="evidence" value="ECO:0007669"/>
    <property type="project" value="UniProtKB-ARBA"/>
</dbReference>
<dbReference type="GO" id="GO:0003723">
    <property type="term" value="F:RNA binding"/>
    <property type="evidence" value="ECO:0007669"/>
    <property type="project" value="UniProtKB-KW"/>
</dbReference>
<dbReference type="GO" id="GO:0006310">
    <property type="term" value="P:DNA recombination"/>
    <property type="evidence" value="ECO:0007669"/>
    <property type="project" value="UniProtKB-KW"/>
</dbReference>
<accession>G4TY65</accession>
<organism evidence="26 27">
    <name type="scientific">Serendipita indica (strain DSM 11827)</name>
    <name type="common">Root endophyte fungus</name>
    <name type="synonym">Piriformospora indica</name>
    <dbReference type="NCBI Taxonomy" id="1109443"/>
    <lineage>
        <taxon>Eukaryota</taxon>
        <taxon>Fungi</taxon>
        <taxon>Dikarya</taxon>
        <taxon>Basidiomycota</taxon>
        <taxon>Agaricomycotina</taxon>
        <taxon>Agaricomycetes</taxon>
        <taxon>Sebacinales</taxon>
        <taxon>Serendipitaceae</taxon>
        <taxon>Serendipita</taxon>
    </lineage>
</organism>
<keyword evidence="5" id="KW-0645">Protease</keyword>
<dbReference type="InterPro" id="IPR036397">
    <property type="entry name" value="RNaseH_sf"/>
</dbReference>
<dbReference type="PROSITE" id="PS50158">
    <property type="entry name" value="ZF_CCHC"/>
    <property type="match status" value="1"/>
</dbReference>
<dbReference type="PROSITE" id="PS50994">
    <property type="entry name" value="INTEGRASE"/>
    <property type="match status" value="1"/>
</dbReference>
<evidence type="ECO:0008006" key="28">
    <source>
        <dbReference type="Google" id="ProtNLM"/>
    </source>
</evidence>
<dbReference type="GO" id="GO:0032196">
    <property type="term" value="P:transposition"/>
    <property type="evidence" value="ECO:0007669"/>
    <property type="project" value="UniProtKB-KW"/>
</dbReference>
<comment type="catalytic activity">
    <reaction evidence="21">
        <text>DNA(n) + a 2'-deoxyribonucleoside 5'-triphosphate = DNA(n+1) + diphosphate</text>
        <dbReference type="Rhea" id="RHEA:22508"/>
        <dbReference type="Rhea" id="RHEA-COMP:17339"/>
        <dbReference type="Rhea" id="RHEA-COMP:17340"/>
        <dbReference type="ChEBI" id="CHEBI:33019"/>
        <dbReference type="ChEBI" id="CHEBI:61560"/>
        <dbReference type="ChEBI" id="CHEBI:173112"/>
        <dbReference type="EC" id="2.7.7.7"/>
    </reaction>
</comment>
<evidence type="ECO:0000259" key="25">
    <source>
        <dbReference type="PROSITE" id="PS50994"/>
    </source>
</evidence>
<dbReference type="GO" id="GO:0004519">
    <property type="term" value="F:endonuclease activity"/>
    <property type="evidence" value="ECO:0007669"/>
    <property type="project" value="UniProtKB-KW"/>
</dbReference>
<dbReference type="GO" id="GO:0008233">
    <property type="term" value="F:peptidase activity"/>
    <property type="evidence" value="ECO:0007669"/>
    <property type="project" value="UniProtKB-KW"/>
</dbReference>
<dbReference type="GO" id="GO:0003964">
    <property type="term" value="F:RNA-directed DNA polymerase activity"/>
    <property type="evidence" value="ECO:0007669"/>
    <property type="project" value="UniProtKB-KW"/>
</dbReference>
<evidence type="ECO:0000256" key="10">
    <source>
        <dbReference type="ARBA" id="ARBA00022759"/>
    </source>
</evidence>
<keyword evidence="3" id="KW-1188">Viral release from host cell</keyword>
<feature type="region of interest" description="Disordered" evidence="23">
    <location>
        <begin position="180"/>
        <end position="208"/>
    </location>
</feature>
<dbReference type="Proteomes" id="UP000007148">
    <property type="component" value="Unassembled WGS sequence"/>
</dbReference>
<reference evidence="26 27" key="1">
    <citation type="journal article" date="2011" name="PLoS Pathog.">
        <title>Endophytic Life Strategies Decoded by Genome and Transcriptome Analyses of the Mutualistic Root Symbiont Piriformospora indica.</title>
        <authorList>
            <person name="Zuccaro A."/>
            <person name="Lahrmann U."/>
            <person name="Guldener U."/>
            <person name="Langen G."/>
            <person name="Pfiffi S."/>
            <person name="Biedenkopf D."/>
            <person name="Wong P."/>
            <person name="Samans B."/>
            <person name="Grimm C."/>
            <person name="Basiewicz M."/>
            <person name="Murat C."/>
            <person name="Martin F."/>
            <person name="Kogel K.H."/>
        </authorList>
    </citation>
    <scope>NUCLEOTIDE SEQUENCE [LARGE SCALE GENOMIC DNA]</scope>
    <source>
        <strain evidence="26 27">DSM 11827</strain>
    </source>
</reference>
<evidence type="ECO:0000256" key="15">
    <source>
        <dbReference type="ARBA" id="ARBA00022908"/>
    </source>
</evidence>
<evidence type="ECO:0000256" key="14">
    <source>
        <dbReference type="ARBA" id="ARBA00022884"/>
    </source>
</evidence>
<evidence type="ECO:0000256" key="22">
    <source>
        <dbReference type="PROSITE-ProRule" id="PRU00047"/>
    </source>
</evidence>
<dbReference type="Pfam" id="PF22936">
    <property type="entry name" value="Pol_BBD"/>
    <property type="match status" value="1"/>
</dbReference>
<dbReference type="Gene3D" id="3.30.420.10">
    <property type="entry name" value="Ribonuclease H-like superfamily/Ribonuclease H"/>
    <property type="match status" value="1"/>
</dbReference>
<dbReference type="eggNOG" id="KOG0017">
    <property type="taxonomic scope" value="Eukaryota"/>
</dbReference>
<dbReference type="Gene3D" id="4.10.60.10">
    <property type="entry name" value="Zinc finger, CCHC-type"/>
    <property type="match status" value="1"/>
</dbReference>
<dbReference type="PANTHER" id="PTHR42648:SF11">
    <property type="entry name" value="TRANSPOSON TY4-P GAG-POL POLYPROTEIN"/>
    <property type="match status" value="1"/>
</dbReference>
<evidence type="ECO:0000256" key="11">
    <source>
        <dbReference type="ARBA" id="ARBA00022801"/>
    </source>
</evidence>
<dbReference type="GO" id="GO:0008270">
    <property type="term" value="F:zinc ion binding"/>
    <property type="evidence" value="ECO:0007669"/>
    <property type="project" value="UniProtKB-KW"/>
</dbReference>
<evidence type="ECO:0000256" key="23">
    <source>
        <dbReference type="SAM" id="MobiDB-lite"/>
    </source>
</evidence>
<keyword evidence="15" id="KW-0229">DNA integration</keyword>
<evidence type="ECO:0000256" key="9">
    <source>
        <dbReference type="ARBA" id="ARBA00022741"/>
    </source>
</evidence>
<evidence type="ECO:0000256" key="4">
    <source>
        <dbReference type="ARBA" id="ARBA00022664"/>
    </source>
</evidence>
<feature type="compositionally biased region" description="Polar residues" evidence="23">
    <location>
        <begin position="615"/>
        <end position="634"/>
    </location>
</feature>
<dbReference type="GO" id="GO:0005524">
    <property type="term" value="F:ATP binding"/>
    <property type="evidence" value="ECO:0007669"/>
    <property type="project" value="UniProtKB-KW"/>
</dbReference>
<dbReference type="Pfam" id="PF13976">
    <property type="entry name" value="gag_pre-integrs"/>
    <property type="match status" value="1"/>
</dbReference>
<evidence type="ECO:0000256" key="12">
    <source>
        <dbReference type="ARBA" id="ARBA00022840"/>
    </source>
</evidence>
<keyword evidence="16" id="KW-0695">RNA-directed DNA polymerase</keyword>
<dbReference type="EMBL" id="CAFZ01000670">
    <property type="protein sequence ID" value="CCA76258.1"/>
    <property type="molecule type" value="Genomic_DNA"/>
</dbReference>
<keyword evidence="22" id="KW-0862">Zinc</keyword>
<keyword evidence="19" id="KW-0233">DNA recombination</keyword>
<keyword evidence="4" id="KW-0507">mRNA processing</keyword>
<dbReference type="InterPro" id="IPR054722">
    <property type="entry name" value="PolX-like_BBD"/>
</dbReference>
<dbReference type="HOGENOM" id="CLU_001650_11_7_1"/>
<dbReference type="InterPro" id="IPR012337">
    <property type="entry name" value="RNaseH-like_sf"/>
</dbReference>
<dbReference type="STRING" id="1109443.G4TY65"/>
<dbReference type="SUPFAM" id="SSF53098">
    <property type="entry name" value="Ribonuclease H-like"/>
    <property type="match status" value="1"/>
</dbReference>
<dbReference type="OrthoDB" id="2847449at2759"/>
<keyword evidence="10" id="KW-0255">Endonuclease</keyword>
<keyword evidence="17" id="KW-0808">Transferase</keyword>
<evidence type="ECO:0000256" key="1">
    <source>
        <dbReference type="ARBA" id="ARBA00002180"/>
    </source>
</evidence>
<dbReference type="SUPFAM" id="SSF57756">
    <property type="entry name" value="Retrovirus zinc finger-like domains"/>
    <property type="match status" value="1"/>
</dbReference>
<dbReference type="InterPro" id="IPR039537">
    <property type="entry name" value="Retrotran_Ty1/copia-like"/>
</dbReference>
<keyword evidence="12" id="KW-0067">ATP-binding</keyword>
<evidence type="ECO:0000256" key="7">
    <source>
        <dbReference type="ARBA" id="ARBA00022722"/>
    </source>
</evidence>
<evidence type="ECO:0000313" key="27">
    <source>
        <dbReference type="Proteomes" id="UP000007148"/>
    </source>
</evidence>
<dbReference type="GO" id="GO:0006508">
    <property type="term" value="P:proteolysis"/>
    <property type="evidence" value="ECO:0007669"/>
    <property type="project" value="UniProtKB-KW"/>
</dbReference>
<evidence type="ECO:0000256" key="16">
    <source>
        <dbReference type="ARBA" id="ARBA00022918"/>
    </source>
</evidence>
<feature type="region of interest" description="Disordered" evidence="23">
    <location>
        <begin position="607"/>
        <end position="665"/>
    </location>
</feature>
<sequence length="665" mass="74333">MDSSELRGTSGATTSKALWDLLVSRKESAGSAGLNSALASLFQAKAETEADIPEHLTKIKELQARINTYGLKYALNLPDWMFTAIMINTLPSSWEAFTNAYAGSLVAKKSDEEASPYRVSSQEMESILMDEWRRRNPSGTVVEETALFTKQNGNNRGIRTNEKMKCFNCNKMGHKKEDCWAPGGGSEGKGPRQKSSNGGRGGGHRANFTDVDKNPFKLVYSIESSEAFTPYTWLADSASSTHLALKREFFTEYEPLNNMTIRPISGTPIPAAGRGTVLLDFDLGTSRITHTLKDVLHVPNAKHNLVSTSRIDAAGLHMVYGGGMCQITRGRRIMGTGRCVQGMYVLDAKARGRMERIMTVSEEKSIGWDELHRRFGHVSTAALMEMKKKGMVNGLNVDETSKMTDCEACIKSKLAHRPFPAEASTRADKPGERTYSDLWGPCQTTSIGGARYFMTLTDDYSRRCCVIFLRDKSQAAERMKEYITWVKRRWDRQPKVIGVDNGREFVNQTLQSWCQSQGIELQKTAPYSPSQNGVAERFNRTLVELSRAMLIARNLPNYLWAEAVRYAAYVRGCVPSKALGDITPHEAWTGQKPDVVHLREFGARTFGPNHLRGVSDQTRSYDTKGSNQHISNVVEQFEQEADRHGSDRERSSEEKPNEVGDDRNR</sequence>
<comment type="function">
    <text evidence="1">The aspartyl protease (PR) mediates the proteolytic cleavages of the Gag and Gag-Pol polyproteins after assembly of the VLP.</text>
</comment>
<keyword evidence="18" id="KW-0917">Virion maturation</keyword>
<evidence type="ECO:0000259" key="24">
    <source>
        <dbReference type="PROSITE" id="PS50158"/>
    </source>
</evidence>
<keyword evidence="22" id="KW-0863">Zinc-finger</keyword>
<gene>
    <name evidence="26" type="ORF">PIIN_10253</name>
</gene>
<dbReference type="GO" id="GO:0003887">
    <property type="term" value="F:DNA-directed DNA polymerase activity"/>
    <property type="evidence" value="ECO:0007669"/>
    <property type="project" value="UniProtKB-KW"/>
</dbReference>
<evidence type="ECO:0000256" key="5">
    <source>
        <dbReference type="ARBA" id="ARBA00022670"/>
    </source>
</evidence>
<dbReference type="PANTHER" id="PTHR42648">
    <property type="entry name" value="TRANSPOSASE, PUTATIVE-RELATED"/>
    <property type="match status" value="1"/>
</dbReference>
<keyword evidence="17" id="KW-0239">DNA-directed DNA polymerase</keyword>
<dbReference type="InterPro" id="IPR025724">
    <property type="entry name" value="GAG-pre-integrase_dom"/>
</dbReference>
<comment type="caution">
    <text evidence="26">The sequence shown here is derived from an EMBL/GenBank/DDBJ whole genome shotgun (WGS) entry which is preliminary data.</text>
</comment>
<keyword evidence="27" id="KW-1185">Reference proteome</keyword>
<dbReference type="SMART" id="SM00343">
    <property type="entry name" value="ZnF_C2HC"/>
    <property type="match status" value="1"/>
</dbReference>
<protein>
    <recommendedName>
        <fullName evidence="28">Integrase catalytic domain-containing protein</fullName>
    </recommendedName>
</protein>
<comment type="catalytic activity">
    <reaction evidence="20">
        <text>DNA(n) + a 2'-deoxyribonucleoside 5'-triphosphate = DNA(n+1) + diphosphate</text>
        <dbReference type="Rhea" id="RHEA:22508"/>
        <dbReference type="Rhea" id="RHEA-COMP:17339"/>
        <dbReference type="Rhea" id="RHEA-COMP:17340"/>
        <dbReference type="ChEBI" id="CHEBI:33019"/>
        <dbReference type="ChEBI" id="CHEBI:61560"/>
        <dbReference type="ChEBI" id="CHEBI:173112"/>
        <dbReference type="EC" id="2.7.7.49"/>
    </reaction>
</comment>
<dbReference type="InterPro" id="IPR036875">
    <property type="entry name" value="Znf_CCHC_sf"/>
</dbReference>
<evidence type="ECO:0000256" key="6">
    <source>
        <dbReference type="ARBA" id="ARBA00022695"/>
    </source>
</evidence>
<dbReference type="InterPro" id="IPR001878">
    <property type="entry name" value="Znf_CCHC"/>
</dbReference>
<dbReference type="InterPro" id="IPR001584">
    <property type="entry name" value="Integrase_cat-core"/>
</dbReference>
<evidence type="ECO:0000313" key="26">
    <source>
        <dbReference type="EMBL" id="CCA76258.1"/>
    </source>
</evidence>
<keyword evidence="8" id="KW-0479">Metal-binding</keyword>
<dbReference type="OMA" id="RRSEHAI"/>
<dbReference type="Pfam" id="PF00665">
    <property type="entry name" value="rve"/>
    <property type="match status" value="1"/>
</dbReference>
<proteinExistence type="predicted"/>
<keyword evidence="14" id="KW-0694">RNA-binding</keyword>
<evidence type="ECO:0000256" key="18">
    <source>
        <dbReference type="ARBA" id="ARBA00023113"/>
    </source>
</evidence>
<evidence type="ECO:0000256" key="13">
    <source>
        <dbReference type="ARBA" id="ARBA00022842"/>
    </source>
</evidence>
<feature type="compositionally biased region" description="Basic and acidic residues" evidence="23">
    <location>
        <begin position="640"/>
        <end position="665"/>
    </location>
</feature>
<feature type="domain" description="Integrase catalytic" evidence="25">
    <location>
        <begin position="426"/>
        <end position="592"/>
    </location>
</feature>
<keyword evidence="7" id="KW-0540">Nuclease</keyword>
<dbReference type="GO" id="GO:0006397">
    <property type="term" value="P:mRNA processing"/>
    <property type="evidence" value="ECO:0007669"/>
    <property type="project" value="UniProtKB-KW"/>
</dbReference>
<evidence type="ECO:0000256" key="8">
    <source>
        <dbReference type="ARBA" id="ARBA00022723"/>
    </source>
</evidence>
<evidence type="ECO:0000256" key="20">
    <source>
        <dbReference type="ARBA" id="ARBA00048173"/>
    </source>
</evidence>
<dbReference type="AlphaFoldDB" id="G4TY65"/>